<evidence type="ECO:0000256" key="5">
    <source>
        <dbReference type="ARBA" id="ARBA00022729"/>
    </source>
</evidence>
<proteinExistence type="inferred from homology"/>
<dbReference type="Proteomes" id="UP001321700">
    <property type="component" value="Unassembled WGS sequence"/>
</dbReference>
<keyword evidence="9" id="KW-1185">Reference proteome</keyword>
<dbReference type="InterPro" id="IPR006127">
    <property type="entry name" value="ZnuA-like"/>
</dbReference>
<gene>
    <name evidence="8" type="ORF">RAE19_04380</name>
</gene>
<dbReference type="Pfam" id="PF01297">
    <property type="entry name" value="ZnuA"/>
    <property type="match status" value="1"/>
</dbReference>
<keyword evidence="4" id="KW-0479">Metal-binding</keyword>
<keyword evidence="3 6" id="KW-0813">Transport</keyword>
<organism evidence="8 9">
    <name type="scientific">Rhodoferax potami</name>
    <dbReference type="NCBI Taxonomy" id="3068338"/>
    <lineage>
        <taxon>Bacteria</taxon>
        <taxon>Pseudomonadati</taxon>
        <taxon>Pseudomonadota</taxon>
        <taxon>Betaproteobacteria</taxon>
        <taxon>Burkholderiales</taxon>
        <taxon>Comamonadaceae</taxon>
        <taxon>Rhodoferax</taxon>
    </lineage>
</organism>
<evidence type="ECO:0000256" key="1">
    <source>
        <dbReference type="ARBA" id="ARBA00004196"/>
    </source>
</evidence>
<dbReference type="PRINTS" id="PR00690">
    <property type="entry name" value="ADHESNFAMILY"/>
</dbReference>
<comment type="similarity">
    <text evidence="2 6">Belongs to the bacterial solute-binding protein 9 family.</text>
</comment>
<evidence type="ECO:0000256" key="4">
    <source>
        <dbReference type="ARBA" id="ARBA00022723"/>
    </source>
</evidence>
<feature type="signal peptide" evidence="7">
    <location>
        <begin position="1"/>
        <end position="33"/>
    </location>
</feature>
<dbReference type="PRINTS" id="PR00691">
    <property type="entry name" value="ADHESINB"/>
</dbReference>
<dbReference type="Gene3D" id="3.40.50.1980">
    <property type="entry name" value="Nitrogenase molybdenum iron protein domain"/>
    <property type="match status" value="2"/>
</dbReference>
<dbReference type="SUPFAM" id="SSF53807">
    <property type="entry name" value="Helical backbone' metal receptor"/>
    <property type="match status" value="1"/>
</dbReference>
<dbReference type="InterPro" id="IPR006128">
    <property type="entry name" value="Lipoprotein_PsaA-like"/>
</dbReference>
<keyword evidence="5 7" id="KW-0732">Signal</keyword>
<dbReference type="RefSeq" id="WP_313873765.1">
    <property type="nucleotide sequence ID" value="NZ_JAVBIK010000001.1"/>
</dbReference>
<dbReference type="EMBL" id="JAVBIK010000001">
    <property type="protein sequence ID" value="MDT7517980.1"/>
    <property type="molecule type" value="Genomic_DNA"/>
</dbReference>
<comment type="caution">
    <text evidence="8">The sequence shown here is derived from an EMBL/GenBank/DDBJ whole genome shotgun (WGS) entry which is preliminary data.</text>
</comment>
<evidence type="ECO:0000256" key="3">
    <source>
        <dbReference type="ARBA" id="ARBA00022448"/>
    </source>
</evidence>
<evidence type="ECO:0000256" key="6">
    <source>
        <dbReference type="RuleBase" id="RU003512"/>
    </source>
</evidence>
<accession>A0ABU3KJM7</accession>
<feature type="chain" id="PRO_5046000402" evidence="7">
    <location>
        <begin position="34"/>
        <end position="316"/>
    </location>
</feature>
<name>A0ABU3KJM7_9BURK</name>
<dbReference type="InterPro" id="IPR006129">
    <property type="entry name" value="AdhesinB"/>
</dbReference>
<comment type="subcellular location">
    <subcellularLocation>
        <location evidence="1">Cell envelope</location>
    </subcellularLocation>
</comment>
<evidence type="ECO:0000256" key="2">
    <source>
        <dbReference type="ARBA" id="ARBA00011028"/>
    </source>
</evidence>
<sequence length="316" mass="33591">MTLLDTFPLTALPRRFLLASVTAFALLGSHAHAAEKLPVTASFSILGDLVRVVGGDRVAVTTLVGANEDAHVFEAKPSDAKTLLASKLVVLNGLGFEPWAGKLLKSSGYKGETVTAAKGVKARAMQEEKGHGAHAGHAHEEMDPHAWQNPNNVALYVRNIAAGLAKVDAAGAATYQANAEAYVKELQALDAWAQAQIATIPADKRKVITSHDAFGYFAAQYGVKFLAPQGVNTEAEPSAKQVAQLIKQIQREKIRAVFVENMSNPKLIAQLSKDAGATLGASLYADALSTADQPGATYLQMMRHNVTQLVAGMKRN</sequence>
<dbReference type="CDD" id="cd01137">
    <property type="entry name" value="PsaA"/>
    <property type="match status" value="1"/>
</dbReference>
<dbReference type="PANTHER" id="PTHR42953:SF1">
    <property type="entry name" value="METAL-BINDING PROTEIN HI_0362-RELATED"/>
    <property type="match status" value="1"/>
</dbReference>
<dbReference type="PANTHER" id="PTHR42953">
    <property type="entry name" value="HIGH-AFFINITY ZINC UPTAKE SYSTEM PROTEIN ZNUA-RELATED"/>
    <property type="match status" value="1"/>
</dbReference>
<evidence type="ECO:0000313" key="9">
    <source>
        <dbReference type="Proteomes" id="UP001321700"/>
    </source>
</evidence>
<evidence type="ECO:0000256" key="7">
    <source>
        <dbReference type="SAM" id="SignalP"/>
    </source>
</evidence>
<evidence type="ECO:0000313" key="8">
    <source>
        <dbReference type="EMBL" id="MDT7517980.1"/>
    </source>
</evidence>
<protein>
    <submittedName>
        <fullName evidence="8">Metal ABC transporter substrate-binding protein</fullName>
    </submittedName>
</protein>
<reference evidence="8 9" key="1">
    <citation type="submission" date="2023-08" db="EMBL/GenBank/DDBJ databases">
        <title>Rhodoferax potami sp. nov. and Rhodoferax mekongensis sp. nov., isolated from the Mekong River in Thailand.</title>
        <authorList>
            <person name="Kitikhun S."/>
            <person name="Charoenyingcharoen P."/>
            <person name="Siriarchawattana P."/>
            <person name="Likhitrattanapisal S."/>
            <person name="Nilsakha T."/>
            <person name="Chanpet A."/>
            <person name="Rattanawaree P."/>
            <person name="Ingsriswang S."/>
        </authorList>
    </citation>
    <scope>NUCLEOTIDE SEQUENCE [LARGE SCALE GENOMIC DNA]</scope>
    <source>
        <strain evidence="8 9">TBRC 17660</strain>
    </source>
</reference>
<dbReference type="InterPro" id="IPR050492">
    <property type="entry name" value="Bact_metal-bind_prot9"/>
</dbReference>